<dbReference type="PROSITE" id="PS00109">
    <property type="entry name" value="PROTEIN_KINASE_TYR"/>
    <property type="match status" value="1"/>
</dbReference>
<dbReference type="GO" id="GO:0044773">
    <property type="term" value="P:mitotic DNA damage checkpoint signaling"/>
    <property type="evidence" value="ECO:0007669"/>
    <property type="project" value="TreeGrafter"/>
</dbReference>
<dbReference type="eggNOG" id="KOG0694">
    <property type="taxonomic scope" value="Eukaryota"/>
</dbReference>
<dbReference type="Gene3D" id="1.10.510.10">
    <property type="entry name" value="Transferase(Phosphotransferase) domain 1"/>
    <property type="match status" value="1"/>
</dbReference>
<name>D6RN25_COPC7</name>
<dbReference type="AlphaFoldDB" id="D6RN25"/>
<evidence type="ECO:0000313" key="4">
    <source>
        <dbReference type="Proteomes" id="UP000001861"/>
    </source>
</evidence>
<dbReference type="RefSeq" id="XP_002910996.1">
    <property type="nucleotide sequence ID" value="XM_002910950.1"/>
</dbReference>
<keyword evidence="3" id="KW-0808">Transferase</keyword>
<dbReference type="HOGENOM" id="CLU_467688_0_0_1"/>
<dbReference type="KEGG" id="cci:CC1G_15537"/>
<dbReference type="InterPro" id="IPR008266">
    <property type="entry name" value="Tyr_kinase_AS"/>
</dbReference>
<dbReference type="Pfam" id="PF00069">
    <property type="entry name" value="Pkinase"/>
    <property type="match status" value="1"/>
</dbReference>
<dbReference type="GO" id="GO:0004674">
    <property type="term" value="F:protein serine/threonine kinase activity"/>
    <property type="evidence" value="ECO:0007669"/>
    <property type="project" value="TreeGrafter"/>
</dbReference>
<organism evidence="3 4">
    <name type="scientific">Coprinopsis cinerea (strain Okayama-7 / 130 / ATCC MYA-4618 / FGSC 9003)</name>
    <name type="common">Inky cap fungus</name>
    <name type="synonym">Hormographiella aspergillata</name>
    <dbReference type="NCBI Taxonomy" id="240176"/>
    <lineage>
        <taxon>Eukaryota</taxon>
        <taxon>Fungi</taxon>
        <taxon>Dikarya</taxon>
        <taxon>Basidiomycota</taxon>
        <taxon>Agaricomycotina</taxon>
        <taxon>Agaricomycetes</taxon>
        <taxon>Agaricomycetidae</taxon>
        <taxon>Agaricales</taxon>
        <taxon>Agaricineae</taxon>
        <taxon>Psathyrellaceae</taxon>
        <taxon>Coprinopsis</taxon>
    </lineage>
</organism>
<dbReference type="Proteomes" id="UP000001861">
    <property type="component" value="Unassembled WGS sequence"/>
</dbReference>
<reference evidence="3 4" key="1">
    <citation type="journal article" date="2010" name="Proc. Natl. Acad. Sci. U.S.A.">
        <title>Insights into evolution of multicellular fungi from the assembled chromosomes of the mushroom Coprinopsis cinerea (Coprinus cinereus).</title>
        <authorList>
            <person name="Stajich J.E."/>
            <person name="Wilke S.K."/>
            <person name="Ahren D."/>
            <person name="Au C.H."/>
            <person name="Birren B.W."/>
            <person name="Borodovsky M."/>
            <person name="Burns C."/>
            <person name="Canback B."/>
            <person name="Casselton L.A."/>
            <person name="Cheng C.K."/>
            <person name="Deng J."/>
            <person name="Dietrich F.S."/>
            <person name="Fargo D.C."/>
            <person name="Farman M.L."/>
            <person name="Gathman A.C."/>
            <person name="Goldberg J."/>
            <person name="Guigo R."/>
            <person name="Hoegger P.J."/>
            <person name="Hooker J.B."/>
            <person name="Huggins A."/>
            <person name="James T.Y."/>
            <person name="Kamada T."/>
            <person name="Kilaru S."/>
            <person name="Kodira C."/>
            <person name="Kues U."/>
            <person name="Kupfer D."/>
            <person name="Kwan H.S."/>
            <person name="Lomsadze A."/>
            <person name="Li W."/>
            <person name="Lilly W.W."/>
            <person name="Ma L.J."/>
            <person name="Mackey A.J."/>
            <person name="Manning G."/>
            <person name="Martin F."/>
            <person name="Muraguchi H."/>
            <person name="Natvig D.O."/>
            <person name="Palmerini H."/>
            <person name="Ramesh M.A."/>
            <person name="Rehmeyer C.J."/>
            <person name="Roe B.A."/>
            <person name="Shenoy N."/>
            <person name="Stanke M."/>
            <person name="Ter-Hovhannisyan V."/>
            <person name="Tunlid A."/>
            <person name="Velagapudi R."/>
            <person name="Vision T.J."/>
            <person name="Zeng Q."/>
            <person name="Zolan M.E."/>
            <person name="Pukkila P.J."/>
        </authorList>
    </citation>
    <scope>NUCLEOTIDE SEQUENCE [LARGE SCALE GENOMIC DNA]</scope>
    <source>
        <strain evidence="4">Okayama-7 / 130 / ATCC MYA-4618 / FGSC 9003</strain>
    </source>
</reference>
<evidence type="ECO:0000256" key="1">
    <source>
        <dbReference type="SAM" id="MobiDB-lite"/>
    </source>
</evidence>
<keyword evidence="3" id="KW-0418">Kinase</keyword>
<dbReference type="PROSITE" id="PS50011">
    <property type="entry name" value="PROTEIN_KINASE_DOM"/>
    <property type="match status" value="1"/>
</dbReference>
<evidence type="ECO:0000259" key="2">
    <source>
        <dbReference type="PROSITE" id="PS50011"/>
    </source>
</evidence>
<dbReference type="InterPro" id="IPR011009">
    <property type="entry name" value="Kinase-like_dom_sf"/>
</dbReference>
<dbReference type="GeneID" id="9378467"/>
<protein>
    <submittedName>
        <fullName evidence="3">AGC/AGC-Unique protein kinase</fullName>
    </submittedName>
</protein>
<comment type="caution">
    <text evidence="3">The sequence shown here is derived from an EMBL/GenBank/DDBJ whole genome shotgun (WGS) entry which is preliminary data.</text>
</comment>
<dbReference type="VEuPathDB" id="FungiDB:CC1G_15537"/>
<dbReference type="InParanoid" id="D6RN25"/>
<evidence type="ECO:0000313" key="3">
    <source>
        <dbReference type="EMBL" id="EFI27502.1"/>
    </source>
</evidence>
<feature type="compositionally biased region" description="Polar residues" evidence="1">
    <location>
        <begin position="1"/>
        <end position="11"/>
    </location>
</feature>
<dbReference type="PANTHER" id="PTHR44167">
    <property type="entry name" value="OVARIAN-SPECIFIC SERINE/THREONINE-PROTEIN KINASE LOK-RELATED"/>
    <property type="match status" value="1"/>
</dbReference>
<dbReference type="GO" id="GO:0005634">
    <property type="term" value="C:nucleus"/>
    <property type="evidence" value="ECO:0007669"/>
    <property type="project" value="TreeGrafter"/>
</dbReference>
<accession>D6RN25</accession>
<feature type="domain" description="Protein kinase" evidence="2">
    <location>
        <begin position="161"/>
        <end position="468"/>
    </location>
</feature>
<dbReference type="SMART" id="SM00220">
    <property type="entry name" value="S_TKc"/>
    <property type="match status" value="1"/>
</dbReference>
<dbReference type="EMBL" id="AACS02000006">
    <property type="protein sequence ID" value="EFI27502.1"/>
    <property type="molecule type" value="Genomic_DNA"/>
</dbReference>
<proteinExistence type="predicted"/>
<dbReference type="PANTHER" id="PTHR44167:SF24">
    <property type="entry name" value="SERINE_THREONINE-PROTEIN KINASE CHK2"/>
    <property type="match status" value="1"/>
</dbReference>
<dbReference type="InterPro" id="IPR000719">
    <property type="entry name" value="Prot_kinase_dom"/>
</dbReference>
<sequence length="583" mass="66065">MTPRRQISSSAEWEGSSPGYASSSGSSGYASSSSSSHASTSTAATSNSTSSIRKRIKRVFNRRDGKATTEGPLFRYLVPPRPPVVNYHYTRVLPSGVPIFITPSHRKSTHPSYLPTYNSPLEFGLLESLNGRAEEEGRTMVTLAYFAKKDKREDPKLCDSTERMVVLKGNLFGFRSNRSRTRTGGEEETWEEELRERRKRAERKRVRTELRAMKRMAGGASRDGRGVFVVKADGCLMGPGVICIAMPYMKADLTEMYRNPKCRSYMARYGREWVMQLALGLSFIHDNGIIHRDICPQNILIDFNHTLKIADFDSAWVSQSSSSSPLALQSGVKYAHRLVGSKGYIAPEIISRCAPGKWTPAQREFLEGDHDVDERYAEFARYGKEVDWWSLGCVVAEMLTSAKDVGYAVLFGRDETLRLFVKSSPLERECVLRAYGLRGWALSLVHGLLDPNPISRLGISGLRRHFYFMIRKDNPEEPIPNHPFEADRMDREGELMSLFDDPKKIVKNALVKEPLQGQYRSWFEWESPHRESVTLGAYSPRGKPSAHVVQTVEEREEVDARTTEWWSWISPVGRWRGGLEGRD</sequence>
<feature type="region of interest" description="Disordered" evidence="1">
    <location>
        <begin position="1"/>
        <end position="64"/>
    </location>
</feature>
<gene>
    <name evidence="3" type="ORF">CC1G_15537</name>
</gene>
<dbReference type="OrthoDB" id="3023148at2759"/>
<dbReference type="GO" id="GO:0005524">
    <property type="term" value="F:ATP binding"/>
    <property type="evidence" value="ECO:0007669"/>
    <property type="project" value="InterPro"/>
</dbReference>
<keyword evidence="4" id="KW-1185">Reference proteome</keyword>
<feature type="compositionally biased region" description="Low complexity" evidence="1">
    <location>
        <begin position="15"/>
        <end position="51"/>
    </location>
</feature>
<dbReference type="SUPFAM" id="SSF56112">
    <property type="entry name" value="Protein kinase-like (PK-like)"/>
    <property type="match status" value="1"/>
</dbReference>